<evidence type="ECO:0000256" key="14">
    <source>
        <dbReference type="PROSITE-ProRule" id="PRU00880"/>
    </source>
</evidence>
<dbReference type="CDD" id="cd00870">
    <property type="entry name" value="PI3Ka_III"/>
    <property type="match status" value="1"/>
</dbReference>
<dbReference type="GO" id="GO:0000407">
    <property type="term" value="C:phagophore assembly site"/>
    <property type="evidence" value="ECO:0007669"/>
    <property type="project" value="TreeGrafter"/>
</dbReference>
<dbReference type="GO" id="GO:0016303">
    <property type="term" value="F:1-phosphatidylinositol-3-kinase activity"/>
    <property type="evidence" value="ECO:0007669"/>
    <property type="project" value="UniProtKB-ARBA"/>
</dbReference>
<dbReference type="SUPFAM" id="SSF49562">
    <property type="entry name" value="C2 domain (Calcium/lipid-binding domain, CaLB)"/>
    <property type="match status" value="1"/>
</dbReference>
<dbReference type="InterPro" id="IPR015433">
    <property type="entry name" value="PI3/4_kinase"/>
</dbReference>
<dbReference type="InterPro" id="IPR035892">
    <property type="entry name" value="C2_domain_sf"/>
</dbReference>
<evidence type="ECO:0000256" key="13">
    <source>
        <dbReference type="ARBA" id="ARBA00023242"/>
    </source>
</evidence>
<dbReference type="FunFam" id="3.30.1010.10:FF:000016">
    <property type="entry name" value="Phosphatidylinositol 3-kinase catalytic subunit type 3"/>
    <property type="match status" value="1"/>
</dbReference>
<feature type="coiled-coil region" evidence="15">
    <location>
        <begin position="417"/>
        <end position="451"/>
    </location>
</feature>
<dbReference type="Pfam" id="PF00454">
    <property type="entry name" value="PI3_PI4_kinase"/>
    <property type="match status" value="2"/>
</dbReference>
<keyword evidence="4" id="KW-0963">Cytoplasm</keyword>
<dbReference type="GO" id="GO:0005634">
    <property type="term" value="C:nucleus"/>
    <property type="evidence" value="ECO:0007669"/>
    <property type="project" value="UniProtKB-SubCell"/>
</dbReference>
<reference evidence="22" key="1">
    <citation type="submission" date="2024-02" db="UniProtKB">
        <authorList>
            <consortium name="WormBaseParasite"/>
        </authorList>
    </citation>
    <scope>IDENTIFICATION</scope>
</reference>
<accession>A0AAF5I2D2</accession>
<evidence type="ECO:0000256" key="5">
    <source>
        <dbReference type="ARBA" id="ARBA00022540"/>
    </source>
</evidence>
<keyword evidence="21" id="KW-1185">Reference proteome</keyword>
<dbReference type="WBParaSite" id="TCONS_00011205.p1">
    <property type="protein sequence ID" value="TCONS_00011205.p1"/>
    <property type="gene ID" value="XLOC_005395"/>
</dbReference>
<keyword evidence="9" id="KW-0648">Protein biosynthesis</keyword>
<keyword evidence="10" id="KW-0805">Transcription regulation</keyword>
<evidence type="ECO:0000256" key="7">
    <source>
        <dbReference type="ARBA" id="ARBA00022777"/>
    </source>
</evidence>
<evidence type="ECO:0000256" key="8">
    <source>
        <dbReference type="ARBA" id="ARBA00022853"/>
    </source>
</evidence>
<proteinExistence type="inferred from homology"/>
<dbReference type="Pfam" id="PF09340">
    <property type="entry name" value="NuA4"/>
    <property type="match status" value="1"/>
</dbReference>
<dbReference type="InterPro" id="IPR057756">
    <property type="entry name" value="PI3-kinase_type3/VPS34_cat"/>
</dbReference>
<dbReference type="InterPro" id="IPR015418">
    <property type="entry name" value="Eaf6"/>
</dbReference>
<keyword evidence="5" id="KW-0396">Initiation factor</keyword>
<dbReference type="InterPro" id="IPR016024">
    <property type="entry name" value="ARM-type_fold"/>
</dbReference>
<dbReference type="SMART" id="SM00146">
    <property type="entry name" value="PI3Kc"/>
    <property type="match status" value="1"/>
</dbReference>
<dbReference type="InterPro" id="IPR000717">
    <property type="entry name" value="PCI_dom"/>
</dbReference>
<dbReference type="InterPro" id="IPR011009">
    <property type="entry name" value="Kinase-like_dom_sf"/>
</dbReference>
<dbReference type="InterPro" id="IPR018936">
    <property type="entry name" value="PI3/4_kinase_CS"/>
</dbReference>
<dbReference type="GO" id="GO:0048015">
    <property type="term" value="P:phosphatidylinositol-mediated signaling"/>
    <property type="evidence" value="ECO:0007669"/>
    <property type="project" value="TreeGrafter"/>
</dbReference>
<dbReference type="GO" id="GO:0034272">
    <property type="term" value="C:phosphatidylinositol 3-kinase complex, class III, type II"/>
    <property type="evidence" value="ECO:0007669"/>
    <property type="project" value="TreeGrafter"/>
</dbReference>
<evidence type="ECO:0000259" key="20">
    <source>
        <dbReference type="PROSITE" id="PS51547"/>
    </source>
</evidence>
<keyword evidence="11 15" id="KW-0175">Coiled coil</keyword>
<evidence type="ECO:0000313" key="22">
    <source>
        <dbReference type="WBParaSite" id="TCONS_00011205.p1"/>
    </source>
</evidence>
<dbReference type="GO" id="GO:0000123">
    <property type="term" value="C:histone acetyltransferase complex"/>
    <property type="evidence" value="ECO:0007669"/>
    <property type="project" value="InterPro"/>
</dbReference>
<dbReference type="GO" id="GO:0005777">
    <property type="term" value="C:peroxisome"/>
    <property type="evidence" value="ECO:0007669"/>
    <property type="project" value="TreeGrafter"/>
</dbReference>
<evidence type="ECO:0000256" key="4">
    <source>
        <dbReference type="ARBA" id="ARBA00022490"/>
    </source>
</evidence>
<dbReference type="Gene3D" id="3.30.1010.10">
    <property type="entry name" value="Phosphatidylinositol 3-kinase Catalytic Subunit, Chain A, domain 4"/>
    <property type="match status" value="1"/>
</dbReference>
<evidence type="ECO:0000256" key="9">
    <source>
        <dbReference type="ARBA" id="ARBA00022917"/>
    </source>
</evidence>
<dbReference type="Pfam" id="PF00792">
    <property type="entry name" value="PI3K_C2"/>
    <property type="match status" value="1"/>
</dbReference>
<dbReference type="Pfam" id="PF01399">
    <property type="entry name" value="PCI"/>
    <property type="match status" value="1"/>
</dbReference>
<dbReference type="GO" id="GO:0006325">
    <property type="term" value="P:chromatin organization"/>
    <property type="evidence" value="ECO:0007669"/>
    <property type="project" value="UniProtKB-KW"/>
</dbReference>
<dbReference type="GO" id="GO:0003743">
    <property type="term" value="F:translation initiation factor activity"/>
    <property type="evidence" value="ECO:0007669"/>
    <property type="project" value="UniProtKB-KW"/>
</dbReference>
<evidence type="ECO:0000313" key="21">
    <source>
        <dbReference type="Proteomes" id="UP000035681"/>
    </source>
</evidence>
<feature type="domain" description="PI3K/PI4K catalytic" evidence="18">
    <location>
        <begin position="1189"/>
        <end position="1464"/>
    </location>
</feature>
<dbReference type="CDD" id="cd00896">
    <property type="entry name" value="PI3Kc_III"/>
    <property type="match status" value="1"/>
</dbReference>
<comment type="similarity">
    <text evidence="14">Belongs to the PI3/PI4-kinase family.</text>
</comment>
<sequence>KSMSDEDDDYLDNEYELQYSDSDNVSEPDVNLENQYYSAKAHKSEGNIMEALAGMQKVLELEESKGEWGFKALKQMVKMTFRMEEYNMMFDYYKSMLAYTKNSVTKNYSERSIINILELISTAKQKDMLKKFYQVTLSALESSKNERCWFRTKLKLGRLYLEGKNYGKLEEILAELRAHCNNDTSDNDQKKATQLLEVYALEIELHTALKNTRALQTIYNEATRVEGAISHPLIMGVIHECGGKMHLFNKDYDAAHSDFLAAFKYFDDTGSHRRLYCLKYYVLASMLIRSKINPFESQETKAFKNETEVVAMTNLVTAYQNYDLGKFQETLVMYKSSFDKDDFIKEYVGELERNIRCYEIKKLVKNESNIKLHVLADKLKTTVEEVECILKTLIVYGELKNYRISELMVNKKKAAVIDNSKKKQDQILKDLKKLEEQLYKYETELLTKELNCDPKDIPDDLRIYSDMKDQETIKGIHSTEGNELLQMIKRRRECIENLVNLENEITKLESKYFEESHDYGNMINGFQKMTSNNSRGVNIRYDKRKKNVQTLDRVISLSSLTSPLSIKTSLSLPKNLMEQGSGSVNNPIFIVDGDNDSLRSMPLKPFFLLSFVLSFYMKRQCIVGKLMQREFNYVLSNDLDIPLSINILSLECARERSSYMRMYPNILNEITGQMFLKVSLFSNGRLVGTTMPTKYVTNTKESTSGKSESLSSGKIQTWNEWMEFPIKYSELTRDAFVHFSVWDISSSDCKEIFIGETIMTLFSKRGTFRSDIIDLRLDPAKKGETKDNPWKMSPKSAFKLAKYPHGDEKMNELMKKSKMHLNGLMKRVHFLDKISLNEIEQIKADKKRKCNWLYLSIKLPTFTYDTNPYTLVFYQEEPMITHPFMPFVSAYVDPEQDLENLYEARHHEMTRNSQGDDRNLKPSAQMKHYLERIIKKPSCVPMTSEERDLIWKFRYWLMKFPSALTKFVRCVNWEIENEVKHAVKFINDWALCDAADALELLSDQFIHPFVRSYAVARLQEADDSIILLFLPQLVQSIRYEVNVFLILSSRDLNVEPTFEDHGLASFLVDKSTKNREIAILLYWYLKVEIEANERVDKAISELFKDILDKMLTALDELGPIGREIKMTIESQLKLVNGLENLGKNIADENGRLDYKRDLLIQRLSEDETFTKLQSLSLPLDPKVTVYGIIPEDTKLFSSKQMPMKLTFATNSHYLNEINSANDNYTLLYKRGDDLRQDQLVVQMIKVMDMLLKKEKLDLCLTPYSVLATSPTEGFVQFIKAYPFREVNNQGGIRAMLKKYRPAKTPEDIEIEALNNYTKSLAGYSIICYILGIGDRHMDNLLLCENGKMFHVDFGYILGRDPKPFPPPMKLNSDIMNALGVENSDRRKMFVTYCYSAFCILRRNANLILNLFQLMLDAGIPDIAVEKDKAVEKVLQRFHLDLEDDEEKIYSKIISLINESTSDRFAAIMDVAHDFKQNYLN</sequence>
<dbReference type="Gene3D" id="1.25.40.570">
    <property type="match status" value="1"/>
</dbReference>
<comment type="subcellular location">
    <subcellularLocation>
        <location evidence="1">Nucleus</location>
    </subcellularLocation>
</comment>
<dbReference type="PROSITE" id="PS50290">
    <property type="entry name" value="PI3_4_KINASE_3"/>
    <property type="match status" value="1"/>
</dbReference>
<feature type="domain" description="PCI" evidence="17">
    <location>
        <begin position="255"/>
        <end position="435"/>
    </location>
</feature>
<evidence type="ECO:0000259" key="18">
    <source>
        <dbReference type="PROSITE" id="PS50290"/>
    </source>
</evidence>
<dbReference type="InterPro" id="IPR000403">
    <property type="entry name" value="PI3/4_kinase_cat_dom"/>
</dbReference>
<dbReference type="InterPro" id="IPR002420">
    <property type="entry name" value="PI3K-type_C2_dom"/>
</dbReference>
<dbReference type="GO" id="GO:0034271">
    <property type="term" value="C:phosphatidylinositol 3-kinase complex, class III, type I"/>
    <property type="evidence" value="ECO:0007669"/>
    <property type="project" value="TreeGrafter"/>
</dbReference>
<protein>
    <recommendedName>
        <fullName evidence="3">Chromatin modification-related protein MEAF6</fullName>
    </recommendedName>
</protein>
<dbReference type="PANTHER" id="PTHR10048">
    <property type="entry name" value="PHOSPHATIDYLINOSITOL KINASE"/>
    <property type="match status" value="1"/>
</dbReference>
<dbReference type="GO" id="GO:0000045">
    <property type="term" value="P:autophagosome assembly"/>
    <property type="evidence" value="ECO:0007669"/>
    <property type="project" value="TreeGrafter"/>
</dbReference>
<dbReference type="PROSITE" id="PS50250">
    <property type="entry name" value="PCI"/>
    <property type="match status" value="1"/>
</dbReference>
<evidence type="ECO:0000256" key="16">
    <source>
        <dbReference type="SAM" id="MobiDB-lite"/>
    </source>
</evidence>
<dbReference type="GO" id="GO:0006897">
    <property type="term" value="P:endocytosis"/>
    <property type="evidence" value="ECO:0007669"/>
    <property type="project" value="TreeGrafter"/>
</dbReference>
<evidence type="ECO:0000256" key="6">
    <source>
        <dbReference type="ARBA" id="ARBA00022679"/>
    </source>
</evidence>
<feature type="domain" description="C2 PI3K-type" evidence="20">
    <location>
        <begin position="639"/>
        <end position="822"/>
    </location>
</feature>
<dbReference type="Gene3D" id="1.10.1070.11">
    <property type="entry name" value="Phosphatidylinositol 3-/4-kinase, catalytic domain"/>
    <property type="match status" value="1"/>
</dbReference>
<feature type="domain" description="PIK helical" evidence="19">
    <location>
        <begin position="916"/>
        <end position="1113"/>
    </location>
</feature>
<comment type="similarity">
    <text evidence="2">Belongs to the EAF6 family.</text>
</comment>
<dbReference type="AlphaFoldDB" id="A0AAF5I2D2"/>
<dbReference type="Gene3D" id="1.25.40.70">
    <property type="entry name" value="Phosphatidylinositol 3-kinase, accessory domain (PIK)"/>
    <property type="match status" value="1"/>
</dbReference>
<feature type="compositionally biased region" description="Acidic residues" evidence="16">
    <location>
        <begin position="1"/>
        <end position="15"/>
    </location>
</feature>
<dbReference type="SMART" id="SM00753">
    <property type="entry name" value="PAM"/>
    <property type="match status" value="1"/>
</dbReference>
<evidence type="ECO:0000256" key="11">
    <source>
        <dbReference type="ARBA" id="ARBA00023054"/>
    </source>
</evidence>
<dbReference type="GO" id="GO:0005768">
    <property type="term" value="C:endosome"/>
    <property type="evidence" value="ECO:0007669"/>
    <property type="project" value="TreeGrafter"/>
</dbReference>
<evidence type="ECO:0000256" key="12">
    <source>
        <dbReference type="ARBA" id="ARBA00023163"/>
    </source>
</evidence>
<dbReference type="PANTHER" id="PTHR10048:SF7">
    <property type="entry name" value="PHOSPHATIDYLINOSITOL 3-KINASE CATALYTIC SUBUNIT TYPE 3"/>
    <property type="match status" value="1"/>
</dbReference>
<dbReference type="PROSITE" id="PS51547">
    <property type="entry name" value="C2_PI3K"/>
    <property type="match status" value="1"/>
</dbReference>
<feature type="coiled-coil region" evidence="15">
    <location>
        <begin position="484"/>
        <end position="518"/>
    </location>
</feature>
<dbReference type="PROSITE" id="PS00916">
    <property type="entry name" value="PI3_4_KINASE_2"/>
    <property type="match status" value="1"/>
</dbReference>
<dbReference type="SMART" id="SM00142">
    <property type="entry name" value="PI3K_C2"/>
    <property type="match status" value="1"/>
</dbReference>
<keyword evidence="12" id="KW-0804">Transcription</keyword>
<dbReference type="Gene3D" id="2.60.40.150">
    <property type="entry name" value="C2 domain"/>
    <property type="match status" value="1"/>
</dbReference>
<name>A0AAF5I2D2_STRER</name>
<keyword evidence="8" id="KW-0156">Chromatin regulator</keyword>
<evidence type="ECO:0000256" key="3">
    <source>
        <dbReference type="ARBA" id="ARBA00019141"/>
    </source>
</evidence>
<evidence type="ECO:0000256" key="10">
    <source>
        <dbReference type="ARBA" id="ARBA00023015"/>
    </source>
</evidence>
<dbReference type="SMART" id="SM00145">
    <property type="entry name" value="PI3Ka"/>
    <property type="match status" value="1"/>
</dbReference>
<dbReference type="InterPro" id="IPR036940">
    <property type="entry name" value="PI3/4_kinase_cat_sf"/>
</dbReference>
<dbReference type="Proteomes" id="UP000035681">
    <property type="component" value="Unplaced"/>
</dbReference>
<dbReference type="InterPro" id="IPR001263">
    <property type="entry name" value="PI3K_accessory_dom"/>
</dbReference>
<keyword evidence="7" id="KW-0418">Kinase</keyword>
<evidence type="ECO:0000256" key="2">
    <source>
        <dbReference type="ARBA" id="ARBA00010916"/>
    </source>
</evidence>
<evidence type="ECO:0000259" key="19">
    <source>
        <dbReference type="PROSITE" id="PS51545"/>
    </source>
</evidence>
<evidence type="ECO:0000259" key="17">
    <source>
        <dbReference type="PROSITE" id="PS50250"/>
    </source>
</evidence>
<dbReference type="InterPro" id="IPR042236">
    <property type="entry name" value="PI3K_accessory_sf"/>
</dbReference>
<dbReference type="SUPFAM" id="SSF56112">
    <property type="entry name" value="Protein kinase-like (PK-like)"/>
    <property type="match status" value="1"/>
</dbReference>
<evidence type="ECO:0000256" key="15">
    <source>
        <dbReference type="SAM" id="Coils"/>
    </source>
</evidence>
<feature type="region of interest" description="Disordered" evidence="16">
    <location>
        <begin position="1"/>
        <end position="28"/>
    </location>
</feature>
<keyword evidence="13" id="KW-0539">Nucleus</keyword>
<evidence type="ECO:0000256" key="1">
    <source>
        <dbReference type="ARBA" id="ARBA00004123"/>
    </source>
</evidence>
<organism evidence="21 22">
    <name type="scientific">Strongyloides stercoralis</name>
    <name type="common">Threadworm</name>
    <dbReference type="NCBI Taxonomy" id="6248"/>
    <lineage>
        <taxon>Eukaryota</taxon>
        <taxon>Metazoa</taxon>
        <taxon>Ecdysozoa</taxon>
        <taxon>Nematoda</taxon>
        <taxon>Chromadorea</taxon>
        <taxon>Rhabditida</taxon>
        <taxon>Tylenchina</taxon>
        <taxon>Panagrolaimomorpha</taxon>
        <taxon>Strongyloidoidea</taxon>
        <taxon>Strongyloididae</taxon>
        <taxon>Strongyloides</taxon>
    </lineage>
</organism>
<dbReference type="PROSITE" id="PS51545">
    <property type="entry name" value="PIK_HELICAL"/>
    <property type="match status" value="1"/>
</dbReference>
<dbReference type="SUPFAM" id="SSF48371">
    <property type="entry name" value="ARM repeat"/>
    <property type="match status" value="1"/>
</dbReference>
<dbReference type="Pfam" id="PF00613">
    <property type="entry name" value="PI3Ka"/>
    <property type="match status" value="1"/>
</dbReference>
<keyword evidence="6" id="KW-0808">Transferase</keyword>